<dbReference type="SUPFAM" id="SSF53623">
    <property type="entry name" value="MurD-like peptide ligases, catalytic domain"/>
    <property type="match status" value="1"/>
</dbReference>
<protein>
    <recommendedName>
        <fullName evidence="10 11">UDP-N-acetylmuramoyl-tripeptide--D-alanyl-D-alanine ligase</fullName>
        <ecNumber evidence="10 11">6.3.2.10</ecNumber>
    </recommendedName>
    <alternativeName>
        <fullName evidence="10">D-alanyl-D-alanine-adding enzyme</fullName>
    </alternativeName>
</protein>
<dbReference type="Pfam" id="PF02875">
    <property type="entry name" value="Mur_ligase_C"/>
    <property type="match status" value="1"/>
</dbReference>
<evidence type="ECO:0000256" key="11">
    <source>
        <dbReference type="RuleBase" id="RU004136"/>
    </source>
</evidence>
<sequence length="463" mass="49046">MISPLSLQQLQGRFGGELVGGPVSFEHVCTDTRALDEQAVFVALKGEKFDAHDFVADLEGKVRGLVVDREIPDCALPQWRVPDTTVALGQIGQLCREQFNGRVIAITGSSGKTSVKEMLAAIFGQRHKPCVTHGNLNNQFGLPMTLFGLEPDHDVLILEMGASGPDEIGYLCGIGKPQVSAVNNVMPAHVEGFGSVDAIAAAKGQIYTGLEAGGTAVINADDNYANYWRDRLPEGIHRLDVGLGHDCAIHTDNIELDAEGRPTFDLVIEELTHRVKLQLLGEHNVHNALVAAGCAFAAGVPAAEIASGLDLVAGVKGRMQEHRAAGGATVIDDSYNANPGSVAAAIDLLAQRRGKKILALGDMAELGADAEEMHRQIGELARQRGLDALFTLGPLGSAASAAFGAGRHLPLNNFRDRESLIAALARELNDNTTVLVKGSRSAQMELVVQALTEDAPTTDDGND</sequence>
<dbReference type="PANTHER" id="PTHR43024:SF1">
    <property type="entry name" value="UDP-N-ACETYLMURAMOYL-TRIPEPTIDE--D-ALANYL-D-ALANINE LIGASE"/>
    <property type="match status" value="1"/>
</dbReference>
<dbReference type="SUPFAM" id="SSF53244">
    <property type="entry name" value="MurD-like peptide ligases, peptide-binding domain"/>
    <property type="match status" value="1"/>
</dbReference>
<evidence type="ECO:0000256" key="10">
    <source>
        <dbReference type="HAMAP-Rule" id="MF_02019"/>
    </source>
</evidence>
<evidence type="ECO:0000256" key="6">
    <source>
        <dbReference type="ARBA" id="ARBA00022960"/>
    </source>
</evidence>
<evidence type="ECO:0000256" key="8">
    <source>
        <dbReference type="ARBA" id="ARBA00023306"/>
    </source>
</evidence>
<dbReference type="Gene3D" id="3.40.1390.10">
    <property type="entry name" value="MurE/MurF, N-terminal domain"/>
    <property type="match status" value="1"/>
</dbReference>
<reference evidence="15" key="1">
    <citation type="journal article" date="2019" name="Int. J. Syst. Evol. Microbiol.">
        <title>The Global Catalogue of Microorganisms (GCM) 10K type strain sequencing project: providing services to taxonomists for standard genome sequencing and annotation.</title>
        <authorList>
            <consortium name="The Broad Institute Genomics Platform"/>
            <consortium name="The Broad Institute Genome Sequencing Center for Infectious Disease"/>
            <person name="Wu L."/>
            <person name="Ma J."/>
        </authorList>
    </citation>
    <scope>NUCLEOTIDE SEQUENCE [LARGE SCALE GENOMIC DNA]</scope>
    <source>
        <strain evidence="15">KCTC 12848</strain>
    </source>
</reference>
<dbReference type="NCBIfam" id="TIGR01143">
    <property type="entry name" value="murF"/>
    <property type="match status" value="1"/>
</dbReference>
<dbReference type="Pfam" id="PF08245">
    <property type="entry name" value="Mur_ligase_M"/>
    <property type="match status" value="1"/>
</dbReference>
<comment type="catalytic activity">
    <reaction evidence="10 11">
        <text>D-alanyl-D-alanine + UDP-N-acetyl-alpha-D-muramoyl-L-alanyl-gamma-D-glutamyl-meso-2,6-diaminopimelate + ATP = UDP-N-acetyl-alpha-D-muramoyl-L-alanyl-gamma-D-glutamyl-meso-2,6-diaminopimeloyl-D-alanyl-D-alanine + ADP + phosphate + H(+)</text>
        <dbReference type="Rhea" id="RHEA:28374"/>
        <dbReference type="ChEBI" id="CHEBI:15378"/>
        <dbReference type="ChEBI" id="CHEBI:30616"/>
        <dbReference type="ChEBI" id="CHEBI:43474"/>
        <dbReference type="ChEBI" id="CHEBI:57822"/>
        <dbReference type="ChEBI" id="CHEBI:61386"/>
        <dbReference type="ChEBI" id="CHEBI:83905"/>
        <dbReference type="ChEBI" id="CHEBI:456216"/>
        <dbReference type="EC" id="6.3.2.10"/>
    </reaction>
</comment>
<keyword evidence="8 10" id="KW-0131">Cell cycle</keyword>
<dbReference type="EMBL" id="JBHUJD010000002">
    <property type="protein sequence ID" value="MFD2309255.1"/>
    <property type="molecule type" value="Genomic_DNA"/>
</dbReference>
<evidence type="ECO:0000256" key="7">
    <source>
        <dbReference type="ARBA" id="ARBA00022984"/>
    </source>
</evidence>
<dbReference type="RefSeq" id="WP_265720600.1">
    <property type="nucleotide sequence ID" value="NZ_JAPIVK010000004.1"/>
</dbReference>
<evidence type="ECO:0000256" key="3">
    <source>
        <dbReference type="ARBA" id="ARBA00022618"/>
    </source>
</evidence>
<keyword evidence="3 10" id="KW-0132">Cell division</keyword>
<gene>
    <name evidence="10 14" type="primary">murF</name>
    <name evidence="14" type="ORF">ACFSKX_02410</name>
</gene>
<dbReference type="InterPro" id="IPR051046">
    <property type="entry name" value="MurCDEF_CellWall_CoF430Synth"/>
</dbReference>
<comment type="similarity">
    <text evidence="10">Belongs to the MurCDEF family. MurF subfamily.</text>
</comment>
<evidence type="ECO:0000259" key="12">
    <source>
        <dbReference type="Pfam" id="PF02875"/>
    </source>
</evidence>
<evidence type="ECO:0000313" key="14">
    <source>
        <dbReference type="EMBL" id="MFD2309255.1"/>
    </source>
</evidence>
<evidence type="ECO:0000256" key="1">
    <source>
        <dbReference type="ARBA" id="ARBA00022490"/>
    </source>
</evidence>
<comment type="pathway">
    <text evidence="10 11">Cell wall biogenesis; peptidoglycan biosynthesis.</text>
</comment>
<dbReference type="GO" id="GO:0047480">
    <property type="term" value="F:UDP-N-acetylmuramoyl-tripeptide-D-alanyl-D-alanine ligase activity"/>
    <property type="evidence" value="ECO:0007669"/>
    <property type="project" value="UniProtKB-EC"/>
</dbReference>
<evidence type="ECO:0000256" key="2">
    <source>
        <dbReference type="ARBA" id="ARBA00022598"/>
    </source>
</evidence>
<dbReference type="InterPro" id="IPR035911">
    <property type="entry name" value="MurE/MurF_N"/>
</dbReference>
<comment type="function">
    <text evidence="10 11">Involved in cell wall formation. Catalyzes the final step in the synthesis of UDP-N-acetylmuramoyl-pentapeptide, the precursor of murein.</text>
</comment>
<dbReference type="InterPro" id="IPR036565">
    <property type="entry name" value="Mur-like_cat_sf"/>
</dbReference>
<comment type="caution">
    <text evidence="14">The sequence shown here is derived from an EMBL/GenBank/DDBJ whole genome shotgun (WGS) entry which is preliminary data.</text>
</comment>
<dbReference type="InterPro" id="IPR013221">
    <property type="entry name" value="Mur_ligase_cen"/>
</dbReference>
<dbReference type="PANTHER" id="PTHR43024">
    <property type="entry name" value="UDP-N-ACETYLMURAMOYL-TRIPEPTIDE--D-ALANYL-D-ALANINE LIGASE"/>
    <property type="match status" value="1"/>
</dbReference>
<dbReference type="Gene3D" id="3.40.1190.10">
    <property type="entry name" value="Mur-like, catalytic domain"/>
    <property type="match status" value="1"/>
</dbReference>
<accession>A0ABW5E9A7</accession>
<dbReference type="InterPro" id="IPR036615">
    <property type="entry name" value="Mur_ligase_C_dom_sf"/>
</dbReference>
<dbReference type="InterPro" id="IPR005863">
    <property type="entry name" value="UDP-N-AcMur_synth"/>
</dbReference>
<keyword evidence="1 10" id="KW-0963">Cytoplasm</keyword>
<evidence type="ECO:0000313" key="15">
    <source>
        <dbReference type="Proteomes" id="UP001597425"/>
    </source>
</evidence>
<feature type="domain" description="Mur ligase C-terminal" evidence="12">
    <location>
        <begin position="317"/>
        <end position="440"/>
    </location>
</feature>
<evidence type="ECO:0000256" key="5">
    <source>
        <dbReference type="ARBA" id="ARBA00022840"/>
    </source>
</evidence>
<dbReference type="HAMAP" id="MF_02019">
    <property type="entry name" value="MurF"/>
    <property type="match status" value="1"/>
</dbReference>
<feature type="binding site" evidence="10">
    <location>
        <begin position="108"/>
        <end position="114"/>
    </location>
    <ligand>
        <name>ATP</name>
        <dbReference type="ChEBI" id="CHEBI:30616"/>
    </ligand>
</feature>
<feature type="domain" description="Mur ligase central" evidence="13">
    <location>
        <begin position="106"/>
        <end position="295"/>
    </location>
</feature>
<proteinExistence type="inferred from homology"/>
<keyword evidence="9 10" id="KW-0961">Cell wall biogenesis/degradation</keyword>
<name>A0ABW5E9A7_9GAMM</name>
<keyword evidence="6 10" id="KW-0133">Cell shape</keyword>
<comment type="subcellular location">
    <subcellularLocation>
        <location evidence="10 11">Cytoplasm</location>
    </subcellularLocation>
</comment>
<organism evidence="14 15">
    <name type="scientific">Microbulbifer halophilus</name>
    <dbReference type="NCBI Taxonomy" id="453963"/>
    <lineage>
        <taxon>Bacteria</taxon>
        <taxon>Pseudomonadati</taxon>
        <taxon>Pseudomonadota</taxon>
        <taxon>Gammaproteobacteria</taxon>
        <taxon>Cellvibrionales</taxon>
        <taxon>Microbulbiferaceae</taxon>
        <taxon>Microbulbifer</taxon>
    </lineage>
</organism>
<keyword evidence="4 10" id="KW-0547">Nucleotide-binding</keyword>
<dbReference type="Gene3D" id="3.90.190.20">
    <property type="entry name" value="Mur ligase, C-terminal domain"/>
    <property type="match status" value="1"/>
</dbReference>
<evidence type="ECO:0000256" key="9">
    <source>
        <dbReference type="ARBA" id="ARBA00023316"/>
    </source>
</evidence>
<evidence type="ECO:0000256" key="4">
    <source>
        <dbReference type="ARBA" id="ARBA00022741"/>
    </source>
</evidence>
<dbReference type="Proteomes" id="UP001597425">
    <property type="component" value="Unassembled WGS sequence"/>
</dbReference>
<keyword evidence="15" id="KW-1185">Reference proteome</keyword>
<evidence type="ECO:0000259" key="13">
    <source>
        <dbReference type="Pfam" id="PF08245"/>
    </source>
</evidence>
<dbReference type="EC" id="6.3.2.10" evidence="10 11"/>
<keyword evidence="7 10" id="KW-0573">Peptidoglycan synthesis</keyword>
<keyword evidence="5 10" id="KW-0067">ATP-binding</keyword>
<keyword evidence="2 10" id="KW-0436">Ligase</keyword>
<dbReference type="InterPro" id="IPR004101">
    <property type="entry name" value="Mur_ligase_C"/>
</dbReference>
<dbReference type="SUPFAM" id="SSF63418">
    <property type="entry name" value="MurE/MurF N-terminal domain"/>
    <property type="match status" value="1"/>
</dbReference>